<evidence type="ECO:0000256" key="3">
    <source>
        <dbReference type="SAM" id="MobiDB-lite"/>
    </source>
</evidence>
<proteinExistence type="inferred from homology"/>
<dbReference type="PANTHER" id="PTHR23310">
    <property type="entry name" value="ACYL-COA-BINDING PROTEIN, ACBP"/>
    <property type="match status" value="1"/>
</dbReference>
<feature type="compositionally biased region" description="Basic and acidic residues" evidence="3">
    <location>
        <begin position="8"/>
        <end position="21"/>
    </location>
</feature>
<evidence type="ECO:0000313" key="6">
    <source>
        <dbReference type="Proteomes" id="UP000799767"/>
    </source>
</evidence>
<feature type="region of interest" description="Disordered" evidence="3">
    <location>
        <begin position="1"/>
        <end position="21"/>
    </location>
</feature>
<evidence type="ECO:0000259" key="4">
    <source>
        <dbReference type="PROSITE" id="PS51228"/>
    </source>
</evidence>
<dbReference type="GO" id="GO:0006631">
    <property type="term" value="P:fatty acid metabolic process"/>
    <property type="evidence" value="ECO:0007669"/>
    <property type="project" value="TreeGrafter"/>
</dbReference>
<evidence type="ECO:0000256" key="2">
    <source>
        <dbReference type="ARBA" id="ARBA00023121"/>
    </source>
</evidence>
<dbReference type="Pfam" id="PF00887">
    <property type="entry name" value="ACBP"/>
    <property type="match status" value="1"/>
</dbReference>
<dbReference type="InterPro" id="IPR035984">
    <property type="entry name" value="Acyl-CoA-binding_sf"/>
</dbReference>
<dbReference type="GO" id="GO:0000062">
    <property type="term" value="F:fatty-acyl-CoA binding"/>
    <property type="evidence" value="ECO:0007669"/>
    <property type="project" value="InterPro"/>
</dbReference>
<accession>A0A6A6PYP8</accession>
<dbReference type="PROSITE" id="PS51228">
    <property type="entry name" value="ACB_2"/>
    <property type="match status" value="1"/>
</dbReference>
<keyword evidence="2" id="KW-0446">Lipid-binding</keyword>
<dbReference type="PANTHER" id="PTHR23310:SF62">
    <property type="entry name" value="ACYL-COA BINDING PROTEIN 1, ISOFORM A"/>
    <property type="match status" value="1"/>
</dbReference>
<dbReference type="PRINTS" id="PR00689">
    <property type="entry name" value="ACOABINDINGP"/>
</dbReference>
<dbReference type="Proteomes" id="UP000799767">
    <property type="component" value="Unassembled WGS sequence"/>
</dbReference>
<protein>
    <submittedName>
        <fullName evidence="5">Acyl-CoA-binding protein</fullName>
    </submittedName>
</protein>
<dbReference type="SUPFAM" id="SSF47027">
    <property type="entry name" value="Acyl-CoA binding protein"/>
    <property type="match status" value="1"/>
</dbReference>
<dbReference type="OrthoDB" id="346910at2759"/>
<organism evidence="5 6">
    <name type="scientific">Neohortaea acidophila</name>
    <dbReference type="NCBI Taxonomy" id="245834"/>
    <lineage>
        <taxon>Eukaryota</taxon>
        <taxon>Fungi</taxon>
        <taxon>Dikarya</taxon>
        <taxon>Ascomycota</taxon>
        <taxon>Pezizomycotina</taxon>
        <taxon>Dothideomycetes</taxon>
        <taxon>Dothideomycetidae</taxon>
        <taxon>Mycosphaerellales</taxon>
        <taxon>Teratosphaeriaceae</taxon>
        <taxon>Neohortaea</taxon>
    </lineage>
</organism>
<dbReference type="EMBL" id="MU001633">
    <property type="protein sequence ID" value="KAF2484896.1"/>
    <property type="molecule type" value="Genomic_DNA"/>
</dbReference>
<keyword evidence="6" id="KW-1185">Reference proteome</keyword>
<comment type="similarity">
    <text evidence="1">Belongs to the ACBP family.</text>
</comment>
<reference evidence="5" key="1">
    <citation type="journal article" date="2020" name="Stud. Mycol.">
        <title>101 Dothideomycetes genomes: a test case for predicting lifestyles and emergence of pathogens.</title>
        <authorList>
            <person name="Haridas S."/>
            <person name="Albert R."/>
            <person name="Binder M."/>
            <person name="Bloem J."/>
            <person name="Labutti K."/>
            <person name="Salamov A."/>
            <person name="Andreopoulos B."/>
            <person name="Baker S."/>
            <person name="Barry K."/>
            <person name="Bills G."/>
            <person name="Bluhm B."/>
            <person name="Cannon C."/>
            <person name="Castanera R."/>
            <person name="Culley D."/>
            <person name="Daum C."/>
            <person name="Ezra D."/>
            <person name="Gonzalez J."/>
            <person name="Henrissat B."/>
            <person name="Kuo A."/>
            <person name="Liang C."/>
            <person name="Lipzen A."/>
            <person name="Lutzoni F."/>
            <person name="Magnuson J."/>
            <person name="Mondo S."/>
            <person name="Nolan M."/>
            <person name="Ohm R."/>
            <person name="Pangilinan J."/>
            <person name="Park H.-J."/>
            <person name="Ramirez L."/>
            <person name="Alfaro M."/>
            <person name="Sun H."/>
            <person name="Tritt A."/>
            <person name="Yoshinaga Y."/>
            <person name="Zwiers L.-H."/>
            <person name="Turgeon B."/>
            <person name="Goodwin S."/>
            <person name="Spatafora J."/>
            <person name="Crous P."/>
            <person name="Grigoriev I."/>
        </authorList>
    </citation>
    <scope>NUCLEOTIDE SEQUENCE</scope>
    <source>
        <strain evidence="5">CBS 113389</strain>
    </source>
</reference>
<dbReference type="InterPro" id="IPR000582">
    <property type="entry name" value="Acyl-CoA-binding_protein"/>
</dbReference>
<evidence type="ECO:0000313" key="5">
    <source>
        <dbReference type="EMBL" id="KAF2484896.1"/>
    </source>
</evidence>
<sequence>MPAQQSAEFKKAVEESRKLKAKPSDDELLQLYGLFKQGSQDPPFEDSPNPGMFDLKGKAKKGAWKKIHDEGVSAEDAQKRYVELVEKLKEKHGFEG</sequence>
<gene>
    <name evidence="5" type="ORF">BDY17DRAFT_321790</name>
</gene>
<dbReference type="Gene3D" id="1.20.80.10">
    <property type="match status" value="1"/>
</dbReference>
<dbReference type="GeneID" id="54477699"/>
<dbReference type="RefSeq" id="XP_033591465.1">
    <property type="nucleotide sequence ID" value="XM_033736697.1"/>
</dbReference>
<dbReference type="InterPro" id="IPR014352">
    <property type="entry name" value="FERM/acyl-CoA-bd_prot_sf"/>
</dbReference>
<dbReference type="AlphaFoldDB" id="A0A6A6PYP8"/>
<feature type="domain" description="ACB" evidence="4">
    <location>
        <begin position="5"/>
        <end position="94"/>
    </location>
</feature>
<name>A0A6A6PYP8_9PEZI</name>
<evidence type="ECO:0000256" key="1">
    <source>
        <dbReference type="ARBA" id="ARBA00005567"/>
    </source>
</evidence>